<sequence>MNYALITGASKGIGRSLAIVLAEKKYNLILVARSTSELQVVSSELITKYGVQVEYIALDLSTPTAAGELFEWVREKRYNISILINNAGYAVWGDFDATSLDDQNKMLQVNMQTPVALCHHFLPLLKQQPAAYIMNVASTAAYQAVPTLSTYAASKAFMLLFTRGLRADMKGTNVSVTCLCPGPVNTNFIDRAGMQAIKATAEKYGMMPDEVARIAVNGMFAKKAELVPGFLNAATAFFTRLVPKAMVEKIAGNLYKK</sequence>
<keyword evidence="2" id="KW-0560">Oxidoreductase</keyword>
<dbReference type="InterPro" id="IPR002347">
    <property type="entry name" value="SDR_fam"/>
</dbReference>
<dbReference type="InterPro" id="IPR036291">
    <property type="entry name" value="NAD(P)-bd_dom_sf"/>
</dbReference>
<comment type="caution">
    <text evidence="4">The sequence shown here is derived from an EMBL/GenBank/DDBJ whole genome shotgun (WGS) entry which is preliminary data.</text>
</comment>
<dbReference type="PANTHER" id="PTHR44196:SF2">
    <property type="entry name" value="SHORT-CHAIN DEHYDROGENASE-RELATED"/>
    <property type="match status" value="1"/>
</dbReference>
<dbReference type="Pfam" id="PF00106">
    <property type="entry name" value="adh_short"/>
    <property type="match status" value="1"/>
</dbReference>
<name>A0A3E1NUS7_9BACT</name>
<dbReference type="Gene3D" id="3.40.50.720">
    <property type="entry name" value="NAD(P)-binding Rossmann-like Domain"/>
    <property type="match status" value="1"/>
</dbReference>
<dbReference type="InterPro" id="IPR020904">
    <property type="entry name" value="Sc_DH/Rdtase_CS"/>
</dbReference>
<keyword evidence="5" id="KW-1185">Reference proteome</keyword>
<organism evidence="4 5">
    <name type="scientific">Chitinophaga silvisoli</name>
    <dbReference type="NCBI Taxonomy" id="2291814"/>
    <lineage>
        <taxon>Bacteria</taxon>
        <taxon>Pseudomonadati</taxon>
        <taxon>Bacteroidota</taxon>
        <taxon>Chitinophagia</taxon>
        <taxon>Chitinophagales</taxon>
        <taxon>Chitinophagaceae</taxon>
        <taxon>Chitinophaga</taxon>
    </lineage>
</organism>
<protein>
    <submittedName>
        <fullName evidence="4">SDR family NAD(P)-dependent oxidoreductase</fullName>
    </submittedName>
</protein>
<dbReference type="Proteomes" id="UP000261174">
    <property type="component" value="Unassembled WGS sequence"/>
</dbReference>
<dbReference type="PRINTS" id="PR00081">
    <property type="entry name" value="GDHRDH"/>
</dbReference>
<evidence type="ECO:0000256" key="3">
    <source>
        <dbReference type="RuleBase" id="RU000363"/>
    </source>
</evidence>
<dbReference type="PRINTS" id="PR00080">
    <property type="entry name" value="SDRFAMILY"/>
</dbReference>
<gene>
    <name evidence="4" type="ORF">DXN04_28645</name>
</gene>
<evidence type="ECO:0000256" key="2">
    <source>
        <dbReference type="ARBA" id="ARBA00023002"/>
    </source>
</evidence>
<dbReference type="GO" id="GO:0016491">
    <property type="term" value="F:oxidoreductase activity"/>
    <property type="evidence" value="ECO:0007669"/>
    <property type="project" value="UniProtKB-KW"/>
</dbReference>
<comment type="similarity">
    <text evidence="1 3">Belongs to the short-chain dehydrogenases/reductases (SDR) family.</text>
</comment>
<accession>A0A3E1NUS7</accession>
<dbReference type="EMBL" id="QTJV01000013">
    <property type="protein sequence ID" value="RFM31680.1"/>
    <property type="molecule type" value="Genomic_DNA"/>
</dbReference>
<dbReference type="OrthoDB" id="9808814at2"/>
<dbReference type="PANTHER" id="PTHR44196">
    <property type="entry name" value="DEHYDROGENASE/REDUCTASE SDR FAMILY MEMBER 7B"/>
    <property type="match status" value="1"/>
</dbReference>
<dbReference type="GO" id="GO:0016020">
    <property type="term" value="C:membrane"/>
    <property type="evidence" value="ECO:0007669"/>
    <property type="project" value="TreeGrafter"/>
</dbReference>
<dbReference type="PROSITE" id="PS00061">
    <property type="entry name" value="ADH_SHORT"/>
    <property type="match status" value="1"/>
</dbReference>
<proteinExistence type="inferred from homology"/>
<dbReference type="SUPFAM" id="SSF51735">
    <property type="entry name" value="NAD(P)-binding Rossmann-fold domains"/>
    <property type="match status" value="1"/>
</dbReference>
<dbReference type="RefSeq" id="WP_116856835.1">
    <property type="nucleotide sequence ID" value="NZ_QTJV01000013.1"/>
</dbReference>
<evidence type="ECO:0000313" key="5">
    <source>
        <dbReference type="Proteomes" id="UP000261174"/>
    </source>
</evidence>
<dbReference type="AlphaFoldDB" id="A0A3E1NUS7"/>
<evidence type="ECO:0000313" key="4">
    <source>
        <dbReference type="EMBL" id="RFM31680.1"/>
    </source>
</evidence>
<reference evidence="4 5" key="1">
    <citation type="submission" date="2018-08" db="EMBL/GenBank/DDBJ databases">
        <title>Chitinophaga sp. K20C18050901, a novel bacterium isolated from forest soil.</title>
        <authorList>
            <person name="Wang C."/>
        </authorList>
    </citation>
    <scope>NUCLEOTIDE SEQUENCE [LARGE SCALE GENOMIC DNA]</scope>
    <source>
        <strain evidence="4 5">K20C18050901</strain>
    </source>
</reference>
<evidence type="ECO:0000256" key="1">
    <source>
        <dbReference type="ARBA" id="ARBA00006484"/>
    </source>
</evidence>
<dbReference type="PIRSF" id="PIRSF000126">
    <property type="entry name" value="11-beta-HSD1"/>
    <property type="match status" value="1"/>
</dbReference>